<dbReference type="CDD" id="cd00118">
    <property type="entry name" value="LysM"/>
    <property type="match status" value="1"/>
</dbReference>
<proteinExistence type="predicted"/>
<protein>
    <submittedName>
        <fullName evidence="3">Nucleoid-associated protein YgaU</fullName>
    </submittedName>
</protein>
<feature type="region of interest" description="Disordered" evidence="1">
    <location>
        <begin position="156"/>
        <end position="187"/>
    </location>
</feature>
<dbReference type="SUPFAM" id="SSF54106">
    <property type="entry name" value="LysM domain"/>
    <property type="match status" value="1"/>
</dbReference>
<dbReference type="Proteomes" id="UP001209755">
    <property type="component" value="Unassembled WGS sequence"/>
</dbReference>
<evidence type="ECO:0000259" key="2">
    <source>
        <dbReference type="PROSITE" id="PS51782"/>
    </source>
</evidence>
<feature type="compositionally biased region" description="Low complexity" evidence="1">
    <location>
        <begin position="221"/>
        <end position="241"/>
    </location>
</feature>
<feature type="compositionally biased region" description="Basic and acidic residues" evidence="1">
    <location>
        <begin position="156"/>
        <end position="171"/>
    </location>
</feature>
<dbReference type="InterPro" id="IPR018392">
    <property type="entry name" value="LysM"/>
</dbReference>
<dbReference type="Gene3D" id="3.10.350.10">
    <property type="entry name" value="LysM domain"/>
    <property type="match status" value="1"/>
</dbReference>
<name>A0ABT3HGD0_9HYPH</name>
<dbReference type="Pfam" id="PF01476">
    <property type="entry name" value="LysM"/>
    <property type="match status" value="1"/>
</dbReference>
<feature type="compositionally biased region" description="Polar residues" evidence="1">
    <location>
        <begin position="36"/>
        <end position="56"/>
    </location>
</feature>
<dbReference type="PANTHER" id="PTHR34700:SF4">
    <property type="entry name" value="PHAGE-LIKE ELEMENT PBSX PROTEIN XKDP"/>
    <property type="match status" value="1"/>
</dbReference>
<accession>A0ABT3HGD0</accession>
<comment type="caution">
    <text evidence="3">The sequence shown here is derived from an EMBL/GenBank/DDBJ whole genome shotgun (WGS) entry which is preliminary data.</text>
</comment>
<sequence length="453" mass="46387">MSKIALIWSAIAVGGTAATVGALVATGVIDIDRLTGSPQTTPAPLTSDAGTATPGSGKTAEAPQKAAPADTGAAKGTITEARAPEPDAKTAETPAASPPKKKPSFDIVRVEPTGDAVVAGQSEPGAIVAVLSNGTVVGKTVADPTGAWSMVLEKPLEPGDHDLSASSKKSEDDPEETESDDRIAVSIPEDDAEELLVVMSKPGEPARVLQKPKAKPGTEVAAAEPAAPAEPAGQEAASAEPTTGEAAPSGAAEQPSAPQIALAEPADTPEAPASVAGASAKTVTVEAVETERGRLFVAGAAEPDADVRVYVEDEFVGTAKANADGRWLLEAPKDLATGQHRVRADQVADEAGTVVARAEVPFQKDENAVVLTPLEIASGGTEGDAGSITIAKVPSVIIRKGDNLWRISRRRYGEGVRYTTIYAANKEQIRNPDLIYPGQVFMVPEGDVGWSTN</sequence>
<feature type="region of interest" description="Disordered" evidence="1">
    <location>
        <begin position="36"/>
        <end position="105"/>
    </location>
</feature>
<dbReference type="InterPro" id="IPR036779">
    <property type="entry name" value="LysM_dom_sf"/>
</dbReference>
<dbReference type="InterPro" id="IPR052196">
    <property type="entry name" value="Bact_Kbp"/>
</dbReference>
<organism evidence="3 4">
    <name type="scientific">Rhodobium gokarnense</name>
    <dbReference type="NCBI Taxonomy" id="364296"/>
    <lineage>
        <taxon>Bacteria</taxon>
        <taxon>Pseudomonadati</taxon>
        <taxon>Pseudomonadota</taxon>
        <taxon>Alphaproteobacteria</taxon>
        <taxon>Hyphomicrobiales</taxon>
        <taxon>Rhodobiaceae</taxon>
        <taxon>Rhodobium</taxon>
    </lineage>
</organism>
<dbReference type="EMBL" id="JAOQNS010000012">
    <property type="protein sequence ID" value="MCW2309448.1"/>
    <property type="molecule type" value="Genomic_DNA"/>
</dbReference>
<feature type="region of interest" description="Disordered" evidence="1">
    <location>
        <begin position="201"/>
        <end position="258"/>
    </location>
</feature>
<reference evidence="4" key="1">
    <citation type="submission" date="2023-07" db="EMBL/GenBank/DDBJ databases">
        <title>Genome sequencing of Purple Non-Sulfur Bacteria from various extreme environments.</title>
        <authorList>
            <person name="Mayer M."/>
        </authorList>
    </citation>
    <scope>NUCLEOTIDE SEQUENCE [LARGE SCALE GENOMIC DNA]</scope>
    <source>
        <strain evidence="4">DSM 17935</strain>
    </source>
</reference>
<keyword evidence="4" id="KW-1185">Reference proteome</keyword>
<dbReference type="InterPro" id="IPR013783">
    <property type="entry name" value="Ig-like_fold"/>
</dbReference>
<dbReference type="PANTHER" id="PTHR34700">
    <property type="entry name" value="POTASSIUM BINDING PROTEIN KBP"/>
    <property type="match status" value="1"/>
</dbReference>
<gene>
    <name evidence="3" type="ORF">M2319_003802</name>
</gene>
<dbReference type="Gene3D" id="2.60.40.10">
    <property type="entry name" value="Immunoglobulins"/>
    <property type="match status" value="2"/>
</dbReference>
<feature type="domain" description="LysM" evidence="2">
    <location>
        <begin position="394"/>
        <end position="443"/>
    </location>
</feature>
<dbReference type="RefSeq" id="WP_264603025.1">
    <property type="nucleotide sequence ID" value="NZ_JAOQNS010000012.1"/>
</dbReference>
<dbReference type="SMART" id="SM00257">
    <property type="entry name" value="LysM"/>
    <property type="match status" value="1"/>
</dbReference>
<dbReference type="PROSITE" id="PS51782">
    <property type="entry name" value="LYSM"/>
    <property type="match status" value="1"/>
</dbReference>
<evidence type="ECO:0000256" key="1">
    <source>
        <dbReference type="SAM" id="MobiDB-lite"/>
    </source>
</evidence>
<evidence type="ECO:0000313" key="4">
    <source>
        <dbReference type="Proteomes" id="UP001209755"/>
    </source>
</evidence>
<evidence type="ECO:0000313" key="3">
    <source>
        <dbReference type="EMBL" id="MCW2309448.1"/>
    </source>
</evidence>